<evidence type="ECO:0008006" key="3">
    <source>
        <dbReference type="Google" id="ProtNLM"/>
    </source>
</evidence>
<accession>A0A4R5C6P0</accession>
<name>A0A4R5C6P0_9ACTN</name>
<reference evidence="1 2" key="1">
    <citation type="submission" date="2019-03" db="EMBL/GenBank/DDBJ databases">
        <title>Draft genome sequences of novel Actinobacteria.</title>
        <authorList>
            <person name="Sahin N."/>
            <person name="Ay H."/>
            <person name="Saygin H."/>
        </authorList>
    </citation>
    <scope>NUCLEOTIDE SEQUENCE [LARGE SCALE GENOMIC DNA]</scope>
    <source>
        <strain evidence="1 2">H3C3</strain>
    </source>
</reference>
<dbReference type="Gene3D" id="1.50.10.20">
    <property type="match status" value="1"/>
</dbReference>
<comment type="caution">
    <text evidence="1">The sequence shown here is derived from an EMBL/GenBank/DDBJ whole genome shotgun (WGS) entry which is preliminary data.</text>
</comment>
<proteinExistence type="predicted"/>
<protein>
    <recommendedName>
        <fullName evidence="3">Squalene cyclase C-terminal domain-containing protein</fullName>
    </recommendedName>
</protein>
<dbReference type="RefSeq" id="WP_131890176.1">
    <property type="nucleotide sequence ID" value="NZ_SMKU01000020.1"/>
</dbReference>
<gene>
    <name evidence="1" type="ORF">E1298_07115</name>
</gene>
<dbReference type="InterPro" id="IPR008930">
    <property type="entry name" value="Terpenoid_cyclase/PrenylTrfase"/>
</dbReference>
<organism evidence="1 2">
    <name type="scientific">Actinomadura rubrisoli</name>
    <dbReference type="NCBI Taxonomy" id="2530368"/>
    <lineage>
        <taxon>Bacteria</taxon>
        <taxon>Bacillati</taxon>
        <taxon>Actinomycetota</taxon>
        <taxon>Actinomycetes</taxon>
        <taxon>Streptosporangiales</taxon>
        <taxon>Thermomonosporaceae</taxon>
        <taxon>Actinomadura</taxon>
    </lineage>
</organism>
<evidence type="ECO:0000313" key="1">
    <source>
        <dbReference type="EMBL" id="TDD94359.1"/>
    </source>
</evidence>
<dbReference type="EMBL" id="SMKU01000020">
    <property type="protein sequence ID" value="TDD94359.1"/>
    <property type="molecule type" value="Genomic_DNA"/>
</dbReference>
<dbReference type="SUPFAM" id="SSF48239">
    <property type="entry name" value="Terpenoid cyclases/Protein prenyltransferases"/>
    <property type="match status" value="1"/>
</dbReference>
<sequence>MKLAGLASYDQRVARAARTLLGCQGFDGGWGLTLSSVSSIVNTSEVLAILRAADVGGAPVRGALAYLAEAVEQHCRPRQKGGRGRTPGSSASA</sequence>
<dbReference type="Proteomes" id="UP000294513">
    <property type="component" value="Unassembled WGS sequence"/>
</dbReference>
<evidence type="ECO:0000313" key="2">
    <source>
        <dbReference type="Proteomes" id="UP000294513"/>
    </source>
</evidence>
<dbReference type="AlphaFoldDB" id="A0A4R5C6P0"/>
<keyword evidence="2" id="KW-1185">Reference proteome</keyword>